<dbReference type="EMBL" id="BAAADN010000030">
    <property type="protein sequence ID" value="GAA0463454.1"/>
    <property type="molecule type" value="Genomic_DNA"/>
</dbReference>
<sequence length="140" mass="15286">MQTVRTDDGDRYLLVRRSGESSRVRDPATGEERSLATERLEALPEESALDTAASAIPEPTRRLMSAVPNNRALGLLREIDARGPVAVRDLLAYDLCESDLHGLCGEFRAAELIEPCEVAGERGYRTTADASTALATLREE</sequence>
<organism evidence="2 5">
    <name type="scientific">Halococcus dombrowskii</name>
    <dbReference type="NCBI Taxonomy" id="179637"/>
    <lineage>
        <taxon>Archaea</taxon>
        <taxon>Methanobacteriati</taxon>
        <taxon>Methanobacteriota</taxon>
        <taxon>Stenosarchaea group</taxon>
        <taxon>Halobacteria</taxon>
        <taxon>Halobacteriales</taxon>
        <taxon>Halococcaceae</taxon>
        <taxon>Halococcus</taxon>
    </lineage>
</organism>
<dbReference type="Proteomes" id="UP001500962">
    <property type="component" value="Unassembled WGS sequence"/>
</dbReference>
<accession>A0AAV3SG86</accession>
<dbReference type="RefSeq" id="WP_244698552.1">
    <property type="nucleotide sequence ID" value="NZ_BAAADN010000030.1"/>
</dbReference>
<name>A0AAV3SG86_HALDO</name>
<protein>
    <recommendedName>
        <fullName evidence="6">Transcriptional regulator</fullName>
    </recommendedName>
</protein>
<evidence type="ECO:0008006" key="6">
    <source>
        <dbReference type="Google" id="ProtNLM"/>
    </source>
</evidence>
<feature type="region of interest" description="Disordered" evidence="1">
    <location>
        <begin position="1"/>
        <end position="39"/>
    </location>
</feature>
<evidence type="ECO:0000313" key="3">
    <source>
        <dbReference type="EMBL" id="UOO93905.1"/>
    </source>
</evidence>
<dbReference type="EMBL" id="CP095005">
    <property type="protein sequence ID" value="UOO93905.1"/>
    <property type="molecule type" value="Genomic_DNA"/>
</dbReference>
<dbReference type="GeneID" id="71761771"/>
<dbReference type="InterPro" id="IPR055770">
    <property type="entry name" value="DUF7346"/>
</dbReference>
<keyword evidence="4" id="KW-1185">Reference proteome</keyword>
<dbReference type="AlphaFoldDB" id="A0AAV3SG86"/>
<evidence type="ECO:0000256" key="1">
    <source>
        <dbReference type="SAM" id="MobiDB-lite"/>
    </source>
</evidence>
<evidence type="ECO:0000313" key="5">
    <source>
        <dbReference type="Proteomes" id="UP001500962"/>
    </source>
</evidence>
<evidence type="ECO:0000313" key="4">
    <source>
        <dbReference type="Proteomes" id="UP000830542"/>
    </source>
</evidence>
<dbReference type="Proteomes" id="UP000830542">
    <property type="component" value="Chromosome"/>
</dbReference>
<dbReference type="KEGG" id="hdo:MUK72_07945"/>
<reference evidence="2" key="1">
    <citation type="journal article" date="2014" name="Int. J. Syst. Evol. Microbiol.">
        <title>Complete genome sequence of Corynebacterium casei LMG S-19264T (=DSM 44701T), isolated from a smear-ripened cheese.</title>
        <authorList>
            <consortium name="US DOE Joint Genome Institute (JGI-PGF)"/>
            <person name="Walter F."/>
            <person name="Albersmeier A."/>
            <person name="Kalinowski J."/>
            <person name="Ruckert C."/>
        </authorList>
    </citation>
    <scope>NUCLEOTIDE SEQUENCE</scope>
    <source>
        <strain evidence="2">JCM 12289</strain>
    </source>
</reference>
<reference evidence="2" key="3">
    <citation type="submission" date="2023-12" db="EMBL/GenBank/DDBJ databases">
        <authorList>
            <person name="Sun Q."/>
            <person name="Inoue M."/>
        </authorList>
    </citation>
    <scope>NUCLEOTIDE SEQUENCE</scope>
    <source>
        <strain evidence="2">JCM 12289</strain>
    </source>
</reference>
<reference evidence="3" key="2">
    <citation type="submission" date="2022-04" db="EMBL/GenBank/DDBJ databases">
        <title>Sequencing and genomic assembly of Halococcus dombrowskii.</title>
        <authorList>
            <person name="Lim S.W."/>
            <person name="MacLea K.S."/>
        </authorList>
    </citation>
    <scope>NUCLEOTIDE SEQUENCE</scope>
    <source>
        <strain evidence="3">H4</strain>
    </source>
</reference>
<proteinExistence type="predicted"/>
<dbReference type="Pfam" id="PF24037">
    <property type="entry name" value="DUF7346"/>
    <property type="match status" value="1"/>
</dbReference>
<evidence type="ECO:0000313" key="2">
    <source>
        <dbReference type="EMBL" id="GAA0463454.1"/>
    </source>
</evidence>
<gene>
    <name evidence="2" type="ORF">GCM10008985_20280</name>
    <name evidence="3" type="ORF">MUK72_07945</name>
</gene>